<reference evidence="1" key="1">
    <citation type="submission" date="2015-04" db="EMBL/GenBank/DDBJ databases">
        <title>Complete genome sequence of Microbacterium chocolatum SIT 101, a bacterium enantioselectively hydrolyzing mesomeric diesters.</title>
        <authorList>
            <person name="Li X."/>
            <person name="Xu Y."/>
        </authorList>
    </citation>
    <scope>NUCLEOTIDE SEQUENCE [LARGE SCALE GENOMIC DNA]</scope>
    <source>
        <strain evidence="1">SIT 101</strain>
    </source>
</reference>
<dbReference type="OrthoDB" id="6199084at2"/>
<dbReference type="PATRIC" id="fig|84292.3.peg.2027"/>
<dbReference type="AlphaFoldDB" id="A0A0M8MNV1"/>
<gene>
    <name evidence="1" type="ORF">XI38_09960</name>
</gene>
<protein>
    <recommendedName>
        <fullName evidence="3">Polyketide cyclase/dehydrase/lipid transport protein</fullName>
    </recommendedName>
</protein>
<organism evidence="1 2">
    <name type="scientific">Microbacterium aurantiacum</name>
    <dbReference type="NCBI Taxonomy" id="162393"/>
    <lineage>
        <taxon>Bacteria</taxon>
        <taxon>Bacillati</taxon>
        <taxon>Actinomycetota</taxon>
        <taxon>Actinomycetes</taxon>
        <taxon>Micrococcales</taxon>
        <taxon>Microbacteriaceae</taxon>
        <taxon>Microbacterium</taxon>
    </lineage>
</organism>
<dbReference type="Proteomes" id="UP000037737">
    <property type="component" value="Unassembled WGS sequence"/>
</dbReference>
<evidence type="ECO:0000313" key="1">
    <source>
        <dbReference type="EMBL" id="KOS10611.1"/>
    </source>
</evidence>
<name>A0A0M8MNV1_9MICO</name>
<comment type="caution">
    <text evidence="1">The sequence shown here is derived from an EMBL/GenBank/DDBJ whole genome shotgun (WGS) entry which is preliminary data.</text>
</comment>
<dbReference type="SUPFAM" id="SSF55961">
    <property type="entry name" value="Bet v1-like"/>
    <property type="match status" value="1"/>
</dbReference>
<evidence type="ECO:0008006" key="3">
    <source>
        <dbReference type="Google" id="ProtNLM"/>
    </source>
</evidence>
<keyword evidence="2" id="KW-1185">Reference proteome</keyword>
<accession>A0A0M8MNV1</accession>
<dbReference type="KEGG" id="mcw:A8L33_00495"/>
<dbReference type="EMBL" id="LAVO01000010">
    <property type="protein sequence ID" value="KOS10611.1"/>
    <property type="molecule type" value="Genomic_DNA"/>
</dbReference>
<sequence>MNAVWTATQNPVAHARWDLRFSRIVPTGTTTDGATTFDYERATPVRVIRGTGVSLGERDRPDGTRTSALRFDTADRLSPLQSGRGYWRYVPAGGGIRFLTGYDYAPGWGVLDLVVRPVIGWATAWSFDRLRIWLERGEEPERWPLRSVLWFWRPERPRAARCRRAPEGGRHSR</sequence>
<evidence type="ECO:0000313" key="2">
    <source>
        <dbReference type="Proteomes" id="UP000037737"/>
    </source>
</evidence>
<proteinExistence type="predicted"/>